<reference evidence="1 2" key="1">
    <citation type="submission" date="2019-09" db="EMBL/GenBank/DDBJ databases">
        <title>Genome sequence of Rhodovastum atsumiense, a diverse member of the Acetobacteraceae family of non-sulfur purple photosynthetic bacteria.</title>
        <authorList>
            <person name="Meyer T."/>
            <person name="Kyndt J."/>
        </authorList>
    </citation>
    <scope>NUCLEOTIDE SEQUENCE [LARGE SCALE GENOMIC DNA]</scope>
    <source>
        <strain evidence="1 2">DSM 21279</strain>
    </source>
</reference>
<dbReference type="EMBL" id="VWPK01000019">
    <property type="protein sequence ID" value="KAA5611632.1"/>
    <property type="molecule type" value="Genomic_DNA"/>
</dbReference>
<comment type="caution">
    <text evidence="1">The sequence shown here is derived from an EMBL/GenBank/DDBJ whole genome shotgun (WGS) entry which is preliminary data.</text>
</comment>
<evidence type="ECO:0008006" key="3">
    <source>
        <dbReference type="Google" id="ProtNLM"/>
    </source>
</evidence>
<name>A0A5M6ITP2_9PROT</name>
<proteinExistence type="predicted"/>
<accession>A0A5M6ITP2</accession>
<protein>
    <recommendedName>
        <fullName evidence="3">RAMA domain-containing protein</fullName>
    </recommendedName>
</protein>
<organism evidence="1 2">
    <name type="scientific">Rhodovastum atsumiense</name>
    <dbReference type="NCBI Taxonomy" id="504468"/>
    <lineage>
        <taxon>Bacteria</taxon>
        <taxon>Pseudomonadati</taxon>
        <taxon>Pseudomonadota</taxon>
        <taxon>Alphaproteobacteria</taxon>
        <taxon>Acetobacterales</taxon>
        <taxon>Acetobacteraceae</taxon>
        <taxon>Rhodovastum</taxon>
    </lineage>
</organism>
<dbReference type="AlphaFoldDB" id="A0A5M6ITP2"/>
<sequence length="140" mass="16131">MMATIQIDFDVEKALFALRETEEMTFNDVLRKKLGLPPKQQPIDPKPLLPWNYDKISLPHGTELRLNHQGREHRAEIVDGLWILNGKPQNSPTAAARTIIDTKAALNGWWKWEAKRPGDVEWEWLGNLRKEAEQMKAIAP</sequence>
<keyword evidence="2" id="KW-1185">Reference proteome</keyword>
<evidence type="ECO:0000313" key="2">
    <source>
        <dbReference type="Proteomes" id="UP000325255"/>
    </source>
</evidence>
<evidence type="ECO:0000313" key="1">
    <source>
        <dbReference type="EMBL" id="KAA5611632.1"/>
    </source>
</evidence>
<gene>
    <name evidence="1" type="ORF">F1189_13815</name>
</gene>
<dbReference type="Proteomes" id="UP000325255">
    <property type="component" value="Unassembled WGS sequence"/>
</dbReference>